<keyword evidence="3 4" id="KW-0539">Nucleus</keyword>
<evidence type="ECO:0000256" key="5">
    <source>
        <dbReference type="SAM" id="MobiDB-lite"/>
    </source>
</evidence>
<accession>A0A814YYQ3</accession>
<evidence type="ECO:0000313" key="9">
    <source>
        <dbReference type="Proteomes" id="UP000663828"/>
    </source>
</evidence>
<dbReference type="SUPFAM" id="SSF47095">
    <property type="entry name" value="HMG-box"/>
    <property type="match status" value="2"/>
</dbReference>
<name>A0A814YYQ3_ADIRI</name>
<proteinExistence type="predicted"/>
<dbReference type="Proteomes" id="UP000663828">
    <property type="component" value="Unassembled WGS sequence"/>
</dbReference>
<dbReference type="InterPro" id="IPR009071">
    <property type="entry name" value="HMG_box_dom"/>
</dbReference>
<dbReference type="PANTHER" id="PTHR46318">
    <property type="entry name" value="UPSTREAM BINDING TRANSCRIPTION FACTOR"/>
    <property type="match status" value="1"/>
</dbReference>
<dbReference type="EMBL" id="CAJNOJ010000169">
    <property type="protein sequence ID" value="CAF1235298.1"/>
    <property type="molecule type" value="Genomic_DNA"/>
</dbReference>
<evidence type="ECO:0000259" key="6">
    <source>
        <dbReference type="PROSITE" id="PS50118"/>
    </source>
</evidence>
<dbReference type="InterPro" id="IPR051762">
    <property type="entry name" value="UBF1"/>
</dbReference>
<dbReference type="Pfam" id="PF00505">
    <property type="entry name" value="HMG_box"/>
    <property type="match status" value="1"/>
</dbReference>
<dbReference type="InterPro" id="IPR036910">
    <property type="entry name" value="HMG_box_dom_sf"/>
</dbReference>
<feature type="compositionally biased region" description="Low complexity" evidence="5">
    <location>
        <begin position="266"/>
        <end position="287"/>
    </location>
</feature>
<organism evidence="7 10">
    <name type="scientific">Adineta ricciae</name>
    <name type="common">Rotifer</name>
    <dbReference type="NCBI Taxonomy" id="249248"/>
    <lineage>
        <taxon>Eukaryota</taxon>
        <taxon>Metazoa</taxon>
        <taxon>Spiralia</taxon>
        <taxon>Gnathifera</taxon>
        <taxon>Rotifera</taxon>
        <taxon>Eurotatoria</taxon>
        <taxon>Bdelloidea</taxon>
        <taxon>Adinetida</taxon>
        <taxon>Adinetidae</taxon>
        <taxon>Adineta</taxon>
    </lineage>
</organism>
<reference evidence="7" key="1">
    <citation type="submission" date="2021-02" db="EMBL/GenBank/DDBJ databases">
        <authorList>
            <person name="Nowell W R."/>
        </authorList>
    </citation>
    <scope>NUCLEOTIDE SEQUENCE</scope>
</reference>
<evidence type="ECO:0000256" key="2">
    <source>
        <dbReference type="ARBA" id="ARBA00023125"/>
    </source>
</evidence>
<dbReference type="SMART" id="SM00398">
    <property type="entry name" value="HMG"/>
    <property type="match status" value="2"/>
</dbReference>
<dbReference type="Gene3D" id="1.10.30.10">
    <property type="entry name" value="High mobility group box domain"/>
    <property type="match status" value="2"/>
</dbReference>
<dbReference type="PROSITE" id="PS50118">
    <property type="entry name" value="HMG_BOX_2"/>
    <property type="match status" value="2"/>
</dbReference>
<evidence type="ECO:0000256" key="3">
    <source>
        <dbReference type="ARBA" id="ARBA00023242"/>
    </source>
</evidence>
<protein>
    <recommendedName>
        <fullName evidence="6">HMG box domain-containing protein</fullName>
    </recommendedName>
</protein>
<gene>
    <name evidence="7" type="ORF">EDS130_LOCUS27159</name>
    <name evidence="8" type="ORF">XAT740_LOCUS38925</name>
</gene>
<evidence type="ECO:0000256" key="1">
    <source>
        <dbReference type="ARBA" id="ARBA00004123"/>
    </source>
</evidence>
<dbReference type="GO" id="GO:0005634">
    <property type="term" value="C:nucleus"/>
    <property type="evidence" value="ECO:0007669"/>
    <property type="project" value="UniProtKB-SubCell"/>
</dbReference>
<dbReference type="AlphaFoldDB" id="A0A814YYQ3"/>
<feature type="DNA-binding region" description="HMG box" evidence="4">
    <location>
        <begin position="61"/>
        <end position="129"/>
    </location>
</feature>
<dbReference type="OrthoDB" id="5550281at2759"/>
<comment type="subcellular location">
    <subcellularLocation>
        <location evidence="1">Nucleus</location>
    </subcellularLocation>
</comment>
<comment type="caution">
    <text evidence="7">The sequence shown here is derived from an EMBL/GenBank/DDBJ whole genome shotgun (WGS) entry which is preliminary data.</text>
</comment>
<feature type="compositionally biased region" description="Low complexity" evidence="5">
    <location>
        <begin position="233"/>
        <end position="256"/>
    </location>
</feature>
<feature type="DNA-binding region" description="HMG box" evidence="4">
    <location>
        <begin position="158"/>
        <end position="220"/>
    </location>
</feature>
<keyword evidence="2 4" id="KW-0238">DNA-binding</keyword>
<evidence type="ECO:0000313" key="7">
    <source>
        <dbReference type="EMBL" id="CAF1235298.1"/>
    </source>
</evidence>
<feature type="domain" description="HMG box" evidence="6">
    <location>
        <begin position="158"/>
        <end position="220"/>
    </location>
</feature>
<evidence type="ECO:0000313" key="10">
    <source>
        <dbReference type="Proteomes" id="UP000663852"/>
    </source>
</evidence>
<evidence type="ECO:0000313" key="8">
    <source>
        <dbReference type="EMBL" id="CAF1488076.1"/>
    </source>
</evidence>
<dbReference type="CDD" id="cd00084">
    <property type="entry name" value="HMG-box_SF"/>
    <property type="match status" value="1"/>
</dbReference>
<dbReference type="GO" id="GO:0003677">
    <property type="term" value="F:DNA binding"/>
    <property type="evidence" value="ECO:0007669"/>
    <property type="project" value="UniProtKB-UniRule"/>
</dbReference>
<dbReference type="Proteomes" id="UP000663852">
    <property type="component" value="Unassembled WGS sequence"/>
</dbReference>
<sequence length="315" mass="35375">MWTACTTQMIARVTGSTLFAKQNLVSVLTFEHRSMATGSDKTSLPAGEVEKNTNLINRMRNLRARGPYASFLKENYHGVSEKYPDLKLGGVAKKISEMWKNLPVEEKETYLKNNRDQRLAYEQEKQRLSPSDLQTIDAYENAKRIKLRIKKTVEQLPRKRPRPAYIHYLSTLDRTGANFKDFIADAARRWAKMSAQEKQPFVDLHEGEKQEYIKALTAWDATQAEPTKKRSPRSSSSTATNRKATATKTKRAVSATGKQTVKKHASGTSKVAASTKKTTKSKATQTASDKEISSSDDESSPQKVTKPTSPKKKDS</sequence>
<evidence type="ECO:0000256" key="4">
    <source>
        <dbReference type="PROSITE-ProRule" id="PRU00267"/>
    </source>
</evidence>
<feature type="domain" description="HMG box" evidence="6">
    <location>
        <begin position="61"/>
        <end position="129"/>
    </location>
</feature>
<keyword evidence="9" id="KW-1185">Reference proteome</keyword>
<dbReference type="EMBL" id="CAJNOR010004259">
    <property type="protein sequence ID" value="CAF1488076.1"/>
    <property type="molecule type" value="Genomic_DNA"/>
</dbReference>
<feature type="region of interest" description="Disordered" evidence="5">
    <location>
        <begin position="222"/>
        <end position="315"/>
    </location>
</feature>